<keyword evidence="1" id="KW-0863">Zinc-finger</keyword>
<evidence type="ECO:0000313" key="3">
    <source>
        <dbReference type="Ensembl" id="ENSCCNP00000007066.1"/>
    </source>
</evidence>
<keyword evidence="1" id="KW-0862">Zinc</keyword>
<dbReference type="PROSITE" id="PS00028">
    <property type="entry name" value="ZINC_FINGER_C2H2_1"/>
    <property type="match status" value="1"/>
</dbReference>
<sequence length="94" mass="11266">MMYKRSCERECGKCLHVLQFFSDQKELTLRNVVRKPCIHQECQKAFSCSISFPKHKKIHTGEKPYECEKYGETFSWSRIFEYPNDLILEEKSHT</sequence>
<feature type="domain" description="C2H2-type" evidence="2">
    <location>
        <begin position="35"/>
        <end position="64"/>
    </location>
</feature>
<proteinExistence type="predicted"/>
<name>A0A8C0W7Z2_CASCN</name>
<accession>A0A8C0W7Z2</accession>
<evidence type="ECO:0000259" key="2">
    <source>
        <dbReference type="PROSITE" id="PS50157"/>
    </source>
</evidence>
<dbReference type="GO" id="GO:0008270">
    <property type="term" value="F:zinc ion binding"/>
    <property type="evidence" value="ECO:0007669"/>
    <property type="project" value="UniProtKB-KW"/>
</dbReference>
<protein>
    <recommendedName>
        <fullName evidence="2">C2H2-type domain-containing protein</fullName>
    </recommendedName>
</protein>
<reference evidence="3" key="1">
    <citation type="submission" date="2023-09" db="UniProtKB">
        <authorList>
            <consortium name="Ensembl"/>
        </authorList>
    </citation>
    <scope>IDENTIFICATION</scope>
</reference>
<evidence type="ECO:0000256" key="1">
    <source>
        <dbReference type="PROSITE-ProRule" id="PRU00042"/>
    </source>
</evidence>
<dbReference type="SUPFAM" id="SSF57667">
    <property type="entry name" value="beta-beta-alpha zinc fingers"/>
    <property type="match status" value="1"/>
</dbReference>
<dbReference type="InterPro" id="IPR013087">
    <property type="entry name" value="Znf_C2H2_type"/>
</dbReference>
<dbReference type="Gene3D" id="3.30.160.60">
    <property type="entry name" value="Classic Zinc Finger"/>
    <property type="match status" value="2"/>
</dbReference>
<dbReference type="AlphaFoldDB" id="A0A8C0W7Z2"/>
<dbReference type="Ensembl" id="ENSCCNT00000009376.1">
    <property type="protein sequence ID" value="ENSCCNP00000007066.1"/>
    <property type="gene ID" value="ENSCCNG00000007573.1"/>
</dbReference>
<dbReference type="InterPro" id="IPR036236">
    <property type="entry name" value="Znf_C2H2_sf"/>
</dbReference>
<dbReference type="PROSITE" id="PS50157">
    <property type="entry name" value="ZINC_FINGER_C2H2_2"/>
    <property type="match status" value="1"/>
</dbReference>
<organism evidence="3">
    <name type="scientific">Castor canadensis</name>
    <name type="common">American beaver</name>
    <dbReference type="NCBI Taxonomy" id="51338"/>
    <lineage>
        <taxon>Eukaryota</taxon>
        <taxon>Metazoa</taxon>
        <taxon>Chordata</taxon>
        <taxon>Craniata</taxon>
        <taxon>Vertebrata</taxon>
        <taxon>Euteleostomi</taxon>
        <taxon>Mammalia</taxon>
        <taxon>Eutheria</taxon>
        <taxon>Euarchontoglires</taxon>
        <taxon>Glires</taxon>
        <taxon>Rodentia</taxon>
        <taxon>Castorimorpha</taxon>
        <taxon>Castoridae</taxon>
        <taxon>Castor</taxon>
    </lineage>
</organism>
<keyword evidence="1" id="KW-0479">Metal-binding</keyword>